<evidence type="ECO:0000259" key="11">
    <source>
        <dbReference type="PROSITE" id="PS50109"/>
    </source>
</evidence>
<dbReference type="PROSITE" id="PS50885">
    <property type="entry name" value="HAMP"/>
    <property type="match status" value="1"/>
</dbReference>
<evidence type="ECO:0000256" key="6">
    <source>
        <dbReference type="ARBA" id="ARBA00022741"/>
    </source>
</evidence>
<gene>
    <name evidence="13" type="ORF">OLX77_02005</name>
</gene>
<reference evidence="13" key="1">
    <citation type="journal article" date="2022" name="bioRxiv">
        <title>Thiovibrio frasassiensisgen. nov., sp. nov., an autotrophic, elemental sulfur disproportionating bacterium isolated from sulfidic karst sediment, and proposal of Thiovibrionaceae fam. nov.</title>
        <authorList>
            <person name="Aronson H."/>
            <person name="Thomas C."/>
            <person name="Bhattacharyya M."/>
            <person name="Eckstein S."/>
            <person name="Jensen S."/>
            <person name="Barco R."/>
            <person name="Macalady J."/>
            <person name="Amend J."/>
        </authorList>
    </citation>
    <scope>NUCLEOTIDE SEQUENCE</scope>
    <source>
        <strain evidence="13">RS19-109</strain>
    </source>
</reference>
<keyword evidence="10" id="KW-0812">Transmembrane</keyword>
<dbReference type="Pfam" id="PF07568">
    <property type="entry name" value="HisKA_2"/>
    <property type="match status" value="1"/>
</dbReference>
<dbReference type="SUPFAM" id="SSF55874">
    <property type="entry name" value="ATPase domain of HSP90 chaperone/DNA topoisomerase II/histidine kinase"/>
    <property type="match status" value="1"/>
</dbReference>
<keyword evidence="6" id="KW-0547">Nucleotide-binding</keyword>
<feature type="domain" description="Histidine kinase" evidence="11">
    <location>
        <begin position="379"/>
        <end position="576"/>
    </location>
</feature>
<protein>
    <recommendedName>
        <fullName evidence="3">histidine kinase</fullName>
        <ecNumber evidence="3">2.7.13.3</ecNumber>
    </recommendedName>
</protein>
<dbReference type="EC" id="2.7.13.3" evidence="3"/>
<dbReference type="SMART" id="SM00911">
    <property type="entry name" value="HWE_HK"/>
    <property type="match status" value="1"/>
</dbReference>
<dbReference type="Gene3D" id="3.30.565.10">
    <property type="entry name" value="Histidine kinase-like ATPase, C-terminal domain"/>
    <property type="match status" value="1"/>
</dbReference>
<dbReference type="SMART" id="SM00304">
    <property type="entry name" value="HAMP"/>
    <property type="match status" value="1"/>
</dbReference>
<dbReference type="Gene3D" id="6.10.340.10">
    <property type="match status" value="1"/>
</dbReference>
<reference evidence="13" key="2">
    <citation type="submission" date="2022-10" db="EMBL/GenBank/DDBJ databases">
        <authorList>
            <person name="Aronson H.S."/>
        </authorList>
    </citation>
    <scope>NUCLEOTIDE SEQUENCE</scope>
    <source>
        <strain evidence="13">RS19-109</strain>
    </source>
</reference>
<dbReference type="PANTHER" id="PTHR41523:SF7">
    <property type="entry name" value="HISTIDINE KINASE"/>
    <property type="match status" value="1"/>
</dbReference>
<proteinExistence type="predicted"/>
<name>A0A9X4MET3_9BACT</name>
<sequence length="581" mass="63639">MPRSIANKISLAALSLTMAVVLTLGTASYLFTRHTLKEQIKEKLSFEAALISHRLEARLDNINNDMRNMSANLIVVNALVDSAGREMYVEPFLRSYHLPQNIPCLLTLCDFSGHPIISCQGPEKLRVYSDQPLLTQVITHQRPLARLEQNEQGSNLLIAYPVLYGATGQAEGLLVLELPLSPLVSACLPKIPGAEGHIFKLSDKDGEIWTTAKDHTPSILSTTIQLKGQAPLDQLALALTVGQESRLAYASLTTLTGIYLVIGILILQLTIAASRFMAKKLTAPLVALTITADQVTKSNDPTSQITVTSHDEITQLASSFKTMLARLQESHDSLEQRVAERTKELHSLNAELVNEVAERIRAEAKTREYVETQAVLLREVNHRVKNNLVAIISMLHQEEDRAREKGMQEYEHRIQEVVWRVAGLLTVHRLLSSSEWKPLPLSQLCESVIQETLKGLSASSSIRLSVSPSDLCVDSDQAHSLAMVLNELSTNTMKYALCGRDTASISVAIEPRDGSIQLTYQDDGPGFPEPLLRGDFSDSGIGITLVNGLVTRNMQGTITLANDNGGVARISFPAKAPEPAA</sequence>
<dbReference type="PROSITE" id="PS50109">
    <property type="entry name" value="HIS_KIN"/>
    <property type="match status" value="1"/>
</dbReference>
<evidence type="ECO:0000313" key="14">
    <source>
        <dbReference type="Proteomes" id="UP001154240"/>
    </source>
</evidence>
<keyword evidence="14" id="KW-1185">Reference proteome</keyword>
<dbReference type="RefSeq" id="WP_307631911.1">
    <property type="nucleotide sequence ID" value="NZ_JAPHEH010000001.1"/>
</dbReference>
<dbReference type="InterPro" id="IPR003660">
    <property type="entry name" value="HAMP_dom"/>
</dbReference>
<feature type="transmembrane region" description="Helical" evidence="10">
    <location>
        <begin position="247"/>
        <end position="271"/>
    </location>
</feature>
<keyword evidence="10" id="KW-0472">Membrane</keyword>
<dbReference type="Proteomes" id="UP001154240">
    <property type="component" value="Unassembled WGS sequence"/>
</dbReference>
<keyword evidence="5" id="KW-0808">Transferase</keyword>
<feature type="domain" description="HAMP" evidence="12">
    <location>
        <begin position="279"/>
        <end position="332"/>
    </location>
</feature>
<evidence type="ECO:0000256" key="10">
    <source>
        <dbReference type="SAM" id="Phobius"/>
    </source>
</evidence>
<dbReference type="AlphaFoldDB" id="A0A9X4MET3"/>
<dbReference type="GO" id="GO:0005524">
    <property type="term" value="F:ATP binding"/>
    <property type="evidence" value="ECO:0007669"/>
    <property type="project" value="UniProtKB-KW"/>
</dbReference>
<evidence type="ECO:0000256" key="9">
    <source>
        <dbReference type="SAM" id="Coils"/>
    </source>
</evidence>
<keyword evidence="7" id="KW-0418">Kinase</keyword>
<evidence type="ECO:0000313" key="13">
    <source>
        <dbReference type="EMBL" id="MDG4474933.1"/>
    </source>
</evidence>
<dbReference type="SUPFAM" id="SSF158472">
    <property type="entry name" value="HAMP domain-like"/>
    <property type="match status" value="1"/>
</dbReference>
<dbReference type="InterPro" id="IPR003594">
    <property type="entry name" value="HATPase_dom"/>
</dbReference>
<dbReference type="InterPro" id="IPR011495">
    <property type="entry name" value="Sig_transdc_His_kin_sub2_dim/P"/>
</dbReference>
<comment type="catalytic activity">
    <reaction evidence="1">
        <text>ATP + protein L-histidine = ADP + protein N-phospho-L-histidine.</text>
        <dbReference type="EC" id="2.7.13.3"/>
    </reaction>
</comment>
<accession>A0A9X4MET3</accession>
<keyword evidence="4" id="KW-0597">Phosphoprotein</keyword>
<evidence type="ECO:0000256" key="3">
    <source>
        <dbReference type="ARBA" id="ARBA00012438"/>
    </source>
</evidence>
<dbReference type="InterPro" id="IPR005467">
    <property type="entry name" value="His_kinase_dom"/>
</dbReference>
<evidence type="ECO:0000256" key="8">
    <source>
        <dbReference type="ARBA" id="ARBA00022840"/>
    </source>
</evidence>
<feature type="coiled-coil region" evidence="9">
    <location>
        <begin position="317"/>
        <end position="351"/>
    </location>
</feature>
<evidence type="ECO:0000256" key="5">
    <source>
        <dbReference type="ARBA" id="ARBA00022679"/>
    </source>
</evidence>
<dbReference type="GO" id="GO:0004673">
    <property type="term" value="F:protein histidine kinase activity"/>
    <property type="evidence" value="ECO:0007669"/>
    <property type="project" value="UniProtKB-EC"/>
</dbReference>
<dbReference type="PANTHER" id="PTHR41523">
    <property type="entry name" value="TWO-COMPONENT SYSTEM SENSOR PROTEIN"/>
    <property type="match status" value="1"/>
</dbReference>
<evidence type="ECO:0000256" key="2">
    <source>
        <dbReference type="ARBA" id="ARBA00004370"/>
    </source>
</evidence>
<evidence type="ECO:0000256" key="7">
    <source>
        <dbReference type="ARBA" id="ARBA00022777"/>
    </source>
</evidence>
<comment type="caution">
    <text evidence="13">The sequence shown here is derived from an EMBL/GenBank/DDBJ whole genome shotgun (WGS) entry which is preliminary data.</text>
</comment>
<comment type="subcellular location">
    <subcellularLocation>
        <location evidence="2">Membrane</location>
    </subcellularLocation>
</comment>
<organism evidence="13 14">
    <name type="scientific">Thiovibrio frasassiensis</name>
    <dbReference type="NCBI Taxonomy" id="2984131"/>
    <lineage>
        <taxon>Bacteria</taxon>
        <taxon>Pseudomonadati</taxon>
        <taxon>Thermodesulfobacteriota</taxon>
        <taxon>Desulfobulbia</taxon>
        <taxon>Desulfobulbales</taxon>
        <taxon>Thiovibrionaceae</taxon>
        <taxon>Thiovibrio</taxon>
    </lineage>
</organism>
<dbReference type="SMART" id="SM00387">
    <property type="entry name" value="HATPase_c"/>
    <property type="match status" value="1"/>
</dbReference>
<dbReference type="GO" id="GO:0007165">
    <property type="term" value="P:signal transduction"/>
    <property type="evidence" value="ECO:0007669"/>
    <property type="project" value="InterPro"/>
</dbReference>
<dbReference type="Pfam" id="PF02518">
    <property type="entry name" value="HATPase_c"/>
    <property type="match status" value="1"/>
</dbReference>
<evidence type="ECO:0000256" key="1">
    <source>
        <dbReference type="ARBA" id="ARBA00000085"/>
    </source>
</evidence>
<dbReference type="InterPro" id="IPR036890">
    <property type="entry name" value="HATPase_C_sf"/>
</dbReference>
<dbReference type="EMBL" id="JAPHEH010000001">
    <property type="protein sequence ID" value="MDG4474933.1"/>
    <property type="molecule type" value="Genomic_DNA"/>
</dbReference>
<keyword evidence="10" id="KW-1133">Transmembrane helix</keyword>
<evidence type="ECO:0000256" key="4">
    <source>
        <dbReference type="ARBA" id="ARBA00022553"/>
    </source>
</evidence>
<evidence type="ECO:0000259" key="12">
    <source>
        <dbReference type="PROSITE" id="PS50885"/>
    </source>
</evidence>
<dbReference type="GO" id="GO:0016020">
    <property type="term" value="C:membrane"/>
    <property type="evidence" value="ECO:0007669"/>
    <property type="project" value="UniProtKB-SubCell"/>
</dbReference>
<keyword evidence="9" id="KW-0175">Coiled coil</keyword>
<dbReference type="CDD" id="cd06225">
    <property type="entry name" value="HAMP"/>
    <property type="match status" value="1"/>
</dbReference>
<keyword evidence="8" id="KW-0067">ATP-binding</keyword>
<dbReference type="Pfam" id="PF00672">
    <property type="entry name" value="HAMP"/>
    <property type="match status" value="1"/>
</dbReference>
<dbReference type="InterPro" id="IPR011102">
    <property type="entry name" value="Sig_transdc_His_kinase_HWE"/>
</dbReference>